<reference evidence="3" key="1">
    <citation type="submission" date="2016-10" db="EMBL/GenBank/DDBJ databases">
        <authorList>
            <person name="Varghese N."/>
            <person name="Submissions S."/>
        </authorList>
    </citation>
    <scope>NUCLEOTIDE SEQUENCE [LARGE SCALE GENOMIC DNA]</scope>
    <source>
        <strain evidence="3">DSM 26382</strain>
    </source>
</reference>
<feature type="signal peptide" evidence="1">
    <location>
        <begin position="1"/>
        <end position="22"/>
    </location>
</feature>
<dbReference type="Proteomes" id="UP000199467">
    <property type="component" value="Unassembled WGS sequence"/>
</dbReference>
<evidence type="ECO:0000313" key="2">
    <source>
        <dbReference type="EMBL" id="SDD66516.1"/>
    </source>
</evidence>
<accession>A0A1G6WN41</accession>
<evidence type="ECO:0008006" key="4">
    <source>
        <dbReference type="Google" id="ProtNLM"/>
    </source>
</evidence>
<organism evidence="2 3">
    <name type="scientific">Ectopseudomonas chengduensis</name>
    <dbReference type="NCBI Taxonomy" id="489632"/>
    <lineage>
        <taxon>Bacteria</taxon>
        <taxon>Pseudomonadati</taxon>
        <taxon>Pseudomonadota</taxon>
        <taxon>Gammaproteobacteria</taxon>
        <taxon>Pseudomonadales</taxon>
        <taxon>Pseudomonadaceae</taxon>
        <taxon>Ectopseudomonas</taxon>
    </lineage>
</organism>
<protein>
    <recommendedName>
        <fullName evidence="4">MBL fold metallo-hydrolase</fullName>
    </recommendedName>
</protein>
<gene>
    <name evidence="2" type="ORF">SAMN05216576_12528</name>
</gene>
<evidence type="ECO:0000256" key="1">
    <source>
        <dbReference type="SAM" id="SignalP"/>
    </source>
</evidence>
<evidence type="ECO:0000313" key="3">
    <source>
        <dbReference type="Proteomes" id="UP000199467"/>
    </source>
</evidence>
<feature type="chain" id="PRO_5011437755" description="MBL fold metallo-hydrolase" evidence="1">
    <location>
        <begin position="23"/>
        <end position="62"/>
    </location>
</feature>
<dbReference type="AlphaFoldDB" id="A0A1G6WN41"/>
<sequence>MSHVTRFLAGLGLLAAASSALAQPLTLDTYNPREAAVFPVSSTLISGEKDAILVDAQFVTAP</sequence>
<dbReference type="EMBL" id="FMZQ01000025">
    <property type="protein sequence ID" value="SDD66516.1"/>
    <property type="molecule type" value="Genomic_DNA"/>
</dbReference>
<keyword evidence="3" id="KW-1185">Reference proteome</keyword>
<name>A0A1G6WN41_9GAMM</name>
<proteinExistence type="predicted"/>
<keyword evidence="1" id="KW-0732">Signal</keyword>